<proteinExistence type="predicted"/>
<reference evidence="1 2" key="1">
    <citation type="submission" date="2020-08" db="EMBL/GenBank/DDBJ databases">
        <title>Above-ground endophytic microbial communities from plants in different locations in the United States.</title>
        <authorList>
            <person name="Frank C."/>
        </authorList>
    </citation>
    <scope>NUCLEOTIDE SEQUENCE [LARGE SCALE GENOMIC DNA]</scope>
    <source>
        <strain evidence="1 2">WP4_2_2</strain>
    </source>
</reference>
<sequence length="47" mass="5198">MNERTWQAVDEWFSQRLIGADERLDTTAVQTVGSKGRDGFAITIVGA</sequence>
<gene>
    <name evidence="1" type="ORF">F4827_002014</name>
</gene>
<dbReference type="EMBL" id="JACHBW010000005">
    <property type="protein sequence ID" value="MBB6102165.1"/>
    <property type="molecule type" value="Genomic_DNA"/>
</dbReference>
<dbReference type="RefSeq" id="WP_409258781.1">
    <property type="nucleotide sequence ID" value="NZ_JACHBW010000005.1"/>
</dbReference>
<keyword evidence="2" id="KW-1185">Reference proteome</keyword>
<dbReference type="AlphaFoldDB" id="A0A7W9WQJ7"/>
<name>A0A7W9WQJ7_9BURK</name>
<organism evidence="1 2">
    <name type="scientific">Paraburkholderia bannensis</name>
    <dbReference type="NCBI Taxonomy" id="765414"/>
    <lineage>
        <taxon>Bacteria</taxon>
        <taxon>Pseudomonadati</taxon>
        <taxon>Pseudomonadota</taxon>
        <taxon>Betaproteobacteria</taxon>
        <taxon>Burkholderiales</taxon>
        <taxon>Burkholderiaceae</taxon>
        <taxon>Paraburkholderia</taxon>
    </lineage>
</organism>
<protein>
    <submittedName>
        <fullName evidence="1">Uncharacterized protein</fullName>
    </submittedName>
</protein>
<dbReference type="Proteomes" id="UP000571554">
    <property type="component" value="Unassembled WGS sequence"/>
</dbReference>
<accession>A0A7W9WQJ7</accession>
<evidence type="ECO:0000313" key="2">
    <source>
        <dbReference type="Proteomes" id="UP000571554"/>
    </source>
</evidence>
<evidence type="ECO:0000313" key="1">
    <source>
        <dbReference type="EMBL" id="MBB6102165.1"/>
    </source>
</evidence>
<comment type="caution">
    <text evidence="1">The sequence shown here is derived from an EMBL/GenBank/DDBJ whole genome shotgun (WGS) entry which is preliminary data.</text>
</comment>